<dbReference type="InterPro" id="IPR000644">
    <property type="entry name" value="CBS_dom"/>
</dbReference>
<dbReference type="RefSeq" id="WP_005885027.1">
    <property type="nucleotide sequence ID" value="NZ_CABMMQ010000001.1"/>
</dbReference>
<feature type="domain" description="CBS" evidence="3">
    <location>
        <begin position="71"/>
        <end position="126"/>
    </location>
</feature>
<dbReference type="SUPFAM" id="SSF46785">
    <property type="entry name" value="Winged helix' DNA-binding domain"/>
    <property type="match status" value="1"/>
</dbReference>
<dbReference type="InterPro" id="IPR013196">
    <property type="entry name" value="HTH_11"/>
</dbReference>
<protein>
    <submittedName>
        <fullName evidence="4">CBS domain-containing protein</fullName>
    </submittedName>
</protein>
<evidence type="ECO:0000256" key="1">
    <source>
        <dbReference type="ARBA" id="ARBA00022737"/>
    </source>
</evidence>
<dbReference type="Pfam" id="PF08279">
    <property type="entry name" value="HTH_11"/>
    <property type="match status" value="1"/>
</dbReference>
<accession>A0A414PSS2</accession>
<organism evidence="4 5">
    <name type="scientific">Fusobacterium mortiferum</name>
    <dbReference type="NCBI Taxonomy" id="850"/>
    <lineage>
        <taxon>Bacteria</taxon>
        <taxon>Fusobacteriati</taxon>
        <taxon>Fusobacteriota</taxon>
        <taxon>Fusobacteriia</taxon>
        <taxon>Fusobacteriales</taxon>
        <taxon>Fusobacteriaceae</taxon>
        <taxon>Fusobacterium</taxon>
    </lineage>
</organism>
<dbReference type="PANTHER" id="PTHR48108:SF32">
    <property type="entry name" value="TRANSCRIPTIONAL REPRESSOR CCPN"/>
    <property type="match status" value="1"/>
</dbReference>
<proteinExistence type="predicted"/>
<evidence type="ECO:0000313" key="4">
    <source>
        <dbReference type="EMBL" id="RHF71536.1"/>
    </source>
</evidence>
<dbReference type="GeneID" id="62763598"/>
<dbReference type="InterPro" id="IPR016842">
    <property type="entry name" value="UCP026546_HTH-CBS"/>
</dbReference>
<dbReference type="SUPFAM" id="SSF54631">
    <property type="entry name" value="CBS-domain pair"/>
    <property type="match status" value="1"/>
</dbReference>
<evidence type="ECO:0000259" key="3">
    <source>
        <dbReference type="PROSITE" id="PS51371"/>
    </source>
</evidence>
<dbReference type="Pfam" id="PF00571">
    <property type="entry name" value="CBS"/>
    <property type="match status" value="2"/>
</dbReference>
<gene>
    <name evidence="4" type="ORF">DW663_08375</name>
</gene>
<evidence type="ECO:0000313" key="5">
    <source>
        <dbReference type="Proteomes" id="UP000284676"/>
    </source>
</evidence>
<dbReference type="CDD" id="cd04617">
    <property type="entry name" value="CBS_pair_CcpN"/>
    <property type="match status" value="1"/>
</dbReference>
<dbReference type="Proteomes" id="UP000284676">
    <property type="component" value="Unassembled WGS sequence"/>
</dbReference>
<evidence type="ECO:0000256" key="2">
    <source>
        <dbReference type="PROSITE-ProRule" id="PRU00703"/>
    </source>
</evidence>
<dbReference type="Gene3D" id="3.10.580.10">
    <property type="entry name" value="CBS-domain"/>
    <property type="match status" value="1"/>
</dbReference>
<keyword evidence="2" id="KW-0129">CBS domain</keyword>
<feature type="domain" description="CBS" evidence="3">
    <location>
        <begin position="135"/>
        <end position="200"/>
    </location>
</feature>
<dbReference type="InterPro" id="IPR036388">
    <property type="entry name" value="WH-like_DNA-bd_sf"/>
</dbReference>
<dbReference type="PIRSF" id="PIRSF026546">
    <property type="entry name" value="UCP026546_CBS_YqzB"/>
    <property type="match status" value="1"/>
</dbReference>
<dbReference type="PROSITE" id="PS51371">
    <property type="entry name" value="CBS"/>
    <property type="match status" value="2"/>
</dbReference>
<reference evidence="4 5" key="1">
    <citation type="submission" date="2018-08" db="EMBL/GenBank/DDBJ databases">
        <title>A genome reference for cultivated species of the human gut microbiota.</title>
        <authorList>
            <person name="Zou Y."/>
            <person name="Xue W."/>
            <person name="Luo G."/>
        </authorList>
    </citation>
    <scope>NUCLEOTIDE SEQUENCE [LARGE SCALE GENOMIC DNA]</scope>
    <source>
        <strain evidence="4 5">AM25-1</strain>
    </source>
</reference>
<keyword evidence="1" id="KW-0677">Repeat</keyword>
<dbReference type="Gene3D" id="1.10.10.10">
    <property type="entry name" value="Winged helix-like DNA-binding domain superfamily/Winged helix DNA-binding domain"/>
    <property type="match status" value="1"/>
</dbReference>
<name>A0A414PSS2_FUSMR</name>
<dbReference type="InterPro" id="IPR046342">
    <property type="entry name" value="CBS_dom_sf"/>
</dbReference>
<sequence>MSLTQRQKTIVEIVKENQPIIGDEIAKRLSLTRSALRTDFSILTGKGILKSKPKVGYIYQERKEKKYIHEIMGPVVSVESNLSVYDTILQIFAKDVGTIFITEGENLVGIVSRKDLLKIAIGKTDINKVPINVIMTRMPNIIYCEENDEIVEVVKKLIEHQIDSLPVLKIKEVRGKKVYKIVGRVTKTNITKLFLENFEK</sequence>
<dbReference type="PANTHER" id="PTHR48108">
    <property type="entry name" value="CBS DOMAIN-CONTAINING PROTEIN CBSX2, CHLOROPLASTIC"/>
    <property type="match status" value="1"/>
</dbReference>
<dbReference type="AlphaFoldDB" id="A0A414PSS2"/>
<comment type="caution">
    <text evidence="4">The sequence shown here is derived from an EMBL/GenBank/DDBJ whole genome shotgun (WGS) entry which is preliminary data.</text>
</comment>
<dbReference type="InterPro" id="IPR036390">
    <property type="entry name" value="WH_DNA-bd_sf"/>
</dbReference>
<dbReference type="SMART" id="SM00116">
    <property type="entry name" value="CBS"/>
    <property type="match status" value="2"/>
</dbReference>
<dbReference type="EMBL" id="QRHL01000014">
    <property type="protein sequence ID" value="RHF71536.1"/>
    <property type="molecule type" value="Genomic_DNA"/>
</dbReference>
<dbReference type="InterPro" id="IPR051462">
    <property type="entry name" value="CBS_domain-containing"/>
</dbReference>